<dbReference type="GO" id="GO:0009626">
    <property type="term" value="P:plant-type hypersensitive response"/>
    <property type="evidence" value="ECO:0007669"/>
    <property type="project" value="UniProtKB-ARBA"/>
</dbReference>
<feature type="domain" description="NB-ARC" evidence="8">
    <location>
        <begin position="181"/>
        <end position="350"/>
    </location>
</feature>
<evidence type="ECO:0000259" key="8">
    <source>
        <dbReference type="Pfam" id="PF00931"/>
    </source>
</evidence>
<keyword evidence="6" id="KW-0175">Coiled coil</keyword>
<evidence type="ECO:0000256" key="7">
    <source>
        <dbReference type="SAM" id="SignalP"/>
    </source>
</evidence>
<dbReference type="HOGENOM" id="CLU_000837_25_4_1"/>
<evidence type="ECO:0000256" key="4">
    <source>
        <dbReference type="ARBA" id="ARBA00022741"/>
    </source>
</evidence>
<dbReference type="Gene3D" id="1.10.10.10">
    <property type="entry name" value="Winged helix-like DNA-binding domain superfamily/Winged helix DNA-binding domain"/>
    <property type="match status" value="1"/>
</dbReference>
<evidence type="ECO:0000256" key="5">
    <source>
        <dbReference type="ARBA" id="ARBA00022821"/>
    </source>
</evidence>
<evidence type="ECO:0000313" key="13">
    <source>
        <dbReference type="Proteomes" id="UP000026960"/>
    </source>
</evidence>
<dbReference type="PANTHER" id="PTHR23155:SF931">
    <property type="entry name" value="OS01G0547000 PROTEIN"/>
    <property type="match status" value="1"/>
</dbReference>
<evidence type="ECO:0000256" key="6">
    <source>
        <dbReference type="ARBA" id="ARBA00023054"/>
    </source>
</evidence>
<dbReference type="Gene3D" id="1.20.5.4130">
    <property type="match status" value="1"/>
</dbReference>
<dbReference type="PRINTS" id="PR00364">
    <property type="entry name" value="DISEASERSIST"/>
</dbReference>
<dbReference type="EnsemblPlants" id="OBART10G03170.1">
    <property type="protein sequence ID" value="OBART10G03170.1"/>
    <property type="gene ID" value="OBART10G03170"/>
</dbReference>
<feature type="domain" description="Disease resistance R13L4/SHOC-2-like LRR" evidence="11">
    <location>
        <begin position="552"/>
        <end position="883"/>
    </location>
</feature>
<feature type="chain" id="PRO_5002273244" evidence="7">
    <location>
        <begin position="19"/>
        <end position="951"/>
    </location>
</feature>
<dbReference type="PANTHER" id="PTHR23155">
    <property type="entry name" value="DISEASE RESISTANCE PROTEIN RP"/>
    <property type="match status" value="1"/>
</dbReference>
<dbReference type="InterPro" id="IPR041118">
    <property type="entry name" value="Rx_N"/>
</dbReference>
<comment type="similarity">
    <text evidence="1">Belongs to the disease resistance NB-LRR family.</text>
</comment>
<organism evidence="12">
    <name type="scientific">Oryza barthii</name>
    <dbReference type="NCBI Taxonomy" id="65489"/>
    <lineage>
        <taxon>Eukaryota</taxon>
        <taxon>Viridiplantae</taxon>
        <taxon>Streptophyta</taxon>
        <taxon>Embryophyta</taxon>
        <taxon>Tracheophyta</taxon>
        <taxon>Spermatophyta</taxon>
        <taxon>Magnoliopsida</taxon>
        <taxon>Liliopsida</taxon>
        <taxon>Poales</taxon>
        <taxon>Poaceae</taxon>
        <taxon>BOP clade</taxon>
        <taxon>Oryzoideae</taxon>
        <taxon>Oryzeae</taxon>
        <taxon>Oryzinae</taxon>
        <taxon>Oryza</taxon>
    </lineage>
</organism>
<dbReference type="STRING" id="65489.A0A0D3HBF4"/>
<dbReference type="Gramene" id="OBART10G03170.1">
    <property type="protein sequence ID" value="OBART10G03170.1"/>
    <property type="gene ID" value="OBART10G03170"/>
</dbReference>
<dbReference type="PaxDb" id="65489-OBART10G03170.1"/>
<keyword evidence="13" id="KW-1185">Reference proteome</keyword>
<dbReference type="GO" id="GO:0043531">
    <property type="term" value="F:ADP binding"/>
    <property type="evidence" value="ECO:0007669"/>
    <property type="project" value="InterPro"/>
</dbReference>
<keyword evidence="7" id="KW-0732">Signal</keyword>
<feature type="domain" description="Disease resistance N-terminal" evidence="9">
    <location>
        <begin position="28"/>
        <end position="103"/>
    </location>
</feature>
<dbReference type="InterPro" id="IPR038005">
    <property type="entry name" value="RX-like_CC"/>
</dbReference>
<feature type="domain" description="Disease resistance protein winged helix" evidence="10">
    <location>
        <begin position="437"/>
        <end position="505"/>
    </location>
</feature>
<keyword evidence="4" id="KW-0547">Nucleotide-binding</keyword>
<evidence type="ECO:0000259" key="9">
    <source>
        <dbReference type="Pfam" id="PF18052"/>
    </source>
</evidence>
<dbReference type="eggNOG" id="KOG4658">
    <property type="taxonomic scope" value="Eukaryota"/>
</dbReference>
<evidence type="ECO:0000259" key="11">
    <source>
        <dbReference type="Pfam" id="PF23598"/>
    </source>
</evidence>
<evidence type="ECO:0000256" key="1">
    <source>
        <dbReference type="ARBA" id="ARBA00008894"/>
    </source>
</evidence>
<dbReference type="GO" id="GO:0002758">
    <property type="term" value="P:innate immune response-activating signaling pathway"/>
    <property type="evidence" value="ECO:0007669"/>
    <property type="project" value="UniProtKB-ARBA"/>
</dbReference>
<evidence type="ECO:0000256" key="3">
    <source>
        <dbReference type="ARBA" id="ARBA00022737"/>
    </source>
</evidence>
<dbReference type="Gene3D" id="3.80.10.10">
    <property type="entry name" value="Ribonuclease Inhibitor"/>
    <property type="match status" value="2"/>
</dbReference>
<keyword evidence="5" id="KW-0611">Plant defense</keyword>
<dbReference type="SUPFAM" id="SSF52540">
    <property type="entry name" value="P-loop containing nucleoside triphosphate hydrolases"/>
    <property type="match status" value="1"/>
</dbReference>
<dbReference type="GO" id="GO:0042742">
    <property type="term" value="P:defense response to bacterium"/>
    <property type="evidence" value="ECO:0007669"/>
    <property type="project" value="UniProtKB-ARBA"/>
</dbReference>
<dbReference type="InterPro" id="IPR042197">
    <property type="entry name" value="Apaf_helical"/>
</dbReference>
<evidence type="ECO:0000313" key="12">
    <source>
        <dbReference type="EnsemblPlants" id="OBART10G03170.1"/>
    </source>
</evidence>
<evidence type="ECO:0000259" key="10">
    <source>
        <dbReference type="Pfam" id="PF23559"/>
    </source>
</evidence>
<dbReference type="InterPro" id="IPR027417">
    <property type="entry name" value="P-loop_NTPase"/>
</dbReference>
<dbReference type="SUPFAM" id="SSF52058">
    <property type="entry name" value="L domain-like"/>
    <property type="match status" value="1"/>
</dbReference>
<dbReference type="InterPro" id="IPR032675">
    <property type="entry name" value="LRR_dom_sf"/>
</dbReference>
<dbReference type="Pfam" id="PF18052">
    <property type="entry name" value="Rx_N"/>
    <property type="match status" value="1"/>
</dbReference>
<dbReference type="Pfam" id="PF00931">
    <property type="entry name" value="NB-ARC"/>
    <property type="match status" value="1"/>
</dbReference>
<dbReference type="Gene3D" id="3.40.50.300">
    <property type="entry name" value="P-loop containing nucleotide triphosphate hydrolases"/>
    <property type="match status" value="1"/>
</dbReference>
<dbReference type="Pfam" id="PF23559">
    <property type="entry name" value="WHD_DRP"/>
    <property type="match status" value="1"/>
</dbReference>
<dbReference type="InterPro" id="IPR036388">
    <property type="entry name" value="WH-like_DNA-bd_sf"/>
</dbReference>
<dbReference type="Gene3D" id="1.10.8.430">
    <property type="entry name" value="Helical domain of apoptotic protease-activating factors"/>
    <property type="match status" value="1"/>
</dbReference>
<keyword evidence="3" id="KW-0677">Repeat</keyword>
<dbReference type="InterPro" id="IPR002182">
    <property type="entry name" value="NB-ARC"/>
</dbReference>
<reference evidence="12" key="1">
    <citation type="journal article" date="2009" name="Rice">
        <title>De Novo Next Generation Sequencing of Plant Genomes.</title>
        <authorList>
            <person name="Rounsley S."/>
            <person name="Marri P.R."/>
            <person name="Yu Y."/>
            <person name="He R."/>
            <person name="Sisneros N."/>
            <person name="Goicoechea J.L."/>
            <person name="Lee S.J."/>
            <person name="Angelova A."/>
            <person name="Kudrna D."/>
            <person name="Luo M."/>
            <person name="Affourtit J."/>
            <person name="Desany B."/>
            <person name="Knight J."/>
            <person name="Niazi F."/>
            <person name="Egholm M."/>
            <person name="Wing R.A."/>
        </authorList>
    </citation>
    <scope>NUCLEOTIDE SEQUENCE [LARGE SCALE GENOMIC DNA]</scope>
    <source>
        <strain evidence="12">cv. IRGC 105608</strain>
    </source>
</reference>
<sequence>MAEGVVALLILKLGLALGRETSILGAKKLFHEATALSRLFQGIREVKEELEGMQSFLRGAERFKDTDETTANFIKKIRDLAFEIEDIVDEFTYMLEDRSHGALASKIVKRIKHIKAWRHLASKLEYIKLKIESADRRKVRYDMRGISSVAGNIDDCSTSSGNFAREEDLVGIGKNGELLTHWLKNNLEQQRSIITTVWGMGGVGKTTLVAYVYYAVKTEFDAAGWVTVSKSYLIEDLLKQIIRGFINNDPQEDLYNHIDFSTMRITNLIEHIRNYLHGKRYVLILDDVWAVDVWFKIRAAFPSDSTGRFVITSRIHEVALLATGNCIIQLEPLGPQHSWELFCKEAFWKNEEKVCPPELEIVAQKLLDRCSGLPIAIACLGRLLSFKEPSYDVWENLYKDVQSQLTNNVILDINVVLKVSLEELPHDLKNCFLHCTMFPEDYLMPRKRLVRHWLTAGFIRETSNKTMEDVANDYLHKLVNRSLLQVVERNRNGEVHTCRMHDIIRILGLAKSEEECFCRVYDGSRAFVAEGTRRLSIQSSNVNQLSQSGAPHLRHLYIFGSGLSIDSLTPFLKSFNLLSSLDLQGVNMKSLPHVVFKLYNLRFLGLRDTYIEIIPRSIGRLRHLEFLDAWNTKLTTLPEDIVQLQKLRYLNVYTIPEEADRKVVFFGGIRVPTGIVQLTSLQTLQLVEANTETVRHLGSLTQLRSFAVSKVRNEHCVDLCNAIMKMRHLVHLEITGIDEKEILLLEALRLPPSLSKLSLGGQLCGKSLSHLIFSLKRTNNLTRLTLIFSKLRDDSFSCLLNLHSLYVLHLFKAYEGKTLYFDATSFPKLKRLSIWDAPWLNKVDIEQGAMPNLVKLVLRDIPKLKTLPTGIEHLRLLEELELRDTSEDLIDKLRQKEPPIGCEAPKRIDHIKRVSIYGTQKNVKENIGRLQISNEQVLEEPSSTQLANIHL</sequence>
<dbReference type="CDD" id="cd14798">
    <property type="entry name" value="RX-CC_like"/>
    <property type="match status" value="1"/>
</dbReference>
<proteinExistence type="inferred from homology"/>
<dbReference type="InterPro" id="IPR055414">
    <property type="entry name" value="LRR_R13L4/SHOC2-like"/>
</dbReference>
<feature type="signal peptide" evidence="7">
    <location>
        <begin position="1"/>
        <end position="18"/>
    </location>
</feature>
<reference evidence="12" key="2">
    <citation type="submission" date="2015-03" db="UniProtKB">
        <authorList>
            <consortium name="EnsemblPlants"/>
        </authorList>
    </citation>
    <scope>IDENTIFICATION</scope>
</reference>
<accession>A0A0D3HBF4</accession>
<dbReference type="Proteomes" id="UP000026960">
    <property type="component" value="Chromosome 10"/>
</dbReference>
<protein>
    <submittedName>
        <fullName evidence="12">Uncharacterized protein</fullName>
    </submittedName>
</protein>
<dbReference type="InterPro" id="IPR058922">
    <property type="entry name" value="WHD_DRP"/>
</dbReference>
<dbReference type="AlphaFoldDB" id="A0A0D3HBF4"/>
<dbReference type="Pfam" id="PF23598">
    <property type="entry name" value="LRR_14"/>
    <property type="match status" value="1"/>
</dbReference>
<name>A0A0D3HBF4_9ORYZ</name>
<keyword evidence="2" id="KW-0433">Leucine-rich repeat</keyword>
<evidence type="ECO:0000256" key="2">
    <source>
        <dbReference type="ARBA" id="ARBA00022614"/>
    </source>
</evidence>
<dbReference type="InterPro" id="IPR044974">
    <property type="entry name" value="Disease_R_plants"/>
</dbReference>
<dbReference type="FunFam" id="1.10.10.10:FF:000322">
    <property type="entry name" value="Probable disease resistance protein At1g63360"/>
    <property type="match status" value="1"/>
</dbReference>